<accession>A0A0L0D8D6</accession>
<keyword evidence="1" id="KW-0732">Signal</keyword>
<feature type="chain" id="PRO_5005536981" evidence="1">
    <location>
        <begin position="27"/>
        <end position="190"/>
    </location>
</feature>
<sequence>MTNSLFRLVLVAVLVACAVTARGARGAQPHRFPGIMLCGPRVDAKTATMTFRASRTGAFVEMAADGLTVVQVGDAGQPHAASSIPCLVFNGNGGKSSMIGMPGESVGVVNASSIAIEYISLFDPLLPVPTFLDEYTDLIWAYYDHALVNVFGRVGSQFSAILHTHPYPDPPQIIWIELDALYTYNVHDVE</sequence>
<dbReference type="AlphaFoldDB" id="A0A0L0D8D6"/>
<dbReference type="EMBL" id="GL349434">
    <property type="protein sequence ID" value="KNC48589.1"/>
    <property type="molecule type" value="Genomic_DNA"/>
</dbReference>
<name>A0A0L0D8D6_THETB</name>
<protein>
    <submittedName>
        <fullName evidence="2">Uncharacterized protein</fullName>
    </submittedName>
</protein>
<dbReference type="GeneID" id="25560175"/>
<organism evidence="2 3">
    <name type="scientific">Thecamonas trahens ATCC 50062</name>
    <dbReference type="NCBI Taxonomy" id="461836"/>
    <lineage>
        <taxon>Eukaryota</taxon>
        <taxon>Apusozoa</taxon>
        <taxon>Apusomonadida</taxon>
        <taxon>Apusomonadidae</taxon>
        <taxon>Thecamonas</taxon>
    </lineage>
</organism>
<gene>
    <name evidence="2" type="ORF">AMSG_00366</name>
</gene>
<keyword evidence="3" id="KW-1185">Reference proteome</keyword>
<feature type="signal peptide" evidence="1">
    <location>
        <begin position="1"/>
        <end position="26"/>
    </location>
</feature>
<evidence type="ECO:0000256" key="1">
    <source>
        <dbReference type="SAM" id="SignalP"/>
    </source>
</evidence>
<proteinExistence type="predicted"/>
<reference evidence="2 3" key="1">
    <citation type="submission" date="2010-05" db="EMBL/GenBank/DDBJ databases">
        <title>The Genome Sequence of Thecamonas trahens ATCC 50062.</title>
        <authorList>
            <consortium name="The Broad Institute Genome Sequencing Platform"/>
            <person name="Russ C."/>
            <person name="Cuomo C."/>
            <person name="Shea T."/>
            <person name="Young S.K."/>
            <person name="Zeng Q."/>
            <person name="Koehrsen M."/>
            <person name="Haas B."/>
            <person name="Borodovsky M."/>
            <person name="Guigo R."/>
            <person name="Alvarado L."/>
            <person name="Berlin A."/>
            <person name="Bochicchio J."/>
            <person name="Borenstein D."/>
            <person name="Chapman S."/>
            <person name="Chen Z."/>
            <person name="Freedman E."/>
            <person name="Gellesch M."/>
            <person name="Goldberg J."/>
            <person name="Griggs A."/>
            <person name="Gujja S."/>
            <person name="Heilman E."/>
            <person name="Heiman D."/>
            <person name="Hepburn T."/>
            <person name="Howarth C."/>
            <person name="Jen D."/>
            <person name="Larson L."/>
            <person name="Mehta T."/>
            <person name="Park D."/>
            <person name="Pearson M."/>
            <person name="Roberts A."/>
            <person name="Saif S."/>
            <person name="Shenoy N."/>
            <person name="Sisk P."/>
            <person name="Stolte C."/>
            <person name="Sykes S."/>
            <person name="Thomson T."/>
            <person name="Walk T."/>
            <person name="White J."/>
            <person name="Yandava C."/>
            <person name="Burger G."/>
            <person name="Gray M.W."/>
            <person name="Holland P.W.H."/>
            <person name="King N."/>
            <person name="Lang F.B.F."/>
            <person name="Roger A.J."/>
            <person name="Ruiz-Trillo I."/>
            <person name="Lander E."/>
            <person name="Nusbaum C."/>
        </authorList>
    </citation>
    <scope>NUCLEOTIDE SEQUENCE [LARGE SCALE GENOMIC DNA]</scope>
    <source>
        <strain evidence="2 3">ATCC 50062</strain>
    </source>
</reference>
<dbReference type="RefSeq" id="XP_013762645.1">
    <property type="nucleotide sequence ID" value="XM_013907191.1"/>
</dbReference>
<evidence type="ECO:0000313" key="3">
    <source>
        <dbReference type="Proteomes" id="UP000054408"/>
    </source>
</evidence>
<evidence type="ECO:0000313" key="2">
    <source>
        <dbReference type="EMBL" id="KNC48589.1"/>
    </source>
</evidence>
<dbReference type="Proteomes" id="UP000054408">
    <property type="component" value="Unassembled WGS sequence"/>
</dbReference>